<dbReference type="InterPro" id="IPR036047">
    <property type="entry name" value="F-box-like_dom_sf"/>
</dbReference>
<protein>
    <recommendedName>
        <fullName evidence="4">F-box domain-containing protein</fullName>
    </recommendedName>
</protein>
<gene>
    <name evidence="2" type="ORF">R3W88_000760</name>
</gene>
<sequence>MLPTEELNGENQISYEASDQHPKRSRPTKPFLPLEVIAEIISRLPVKSLLKFSPEFVKFHMSLSFNKSSNDRVMEEFNLDFLMKNSGISFLIEGSVNGLLCLVNEVDKIFLWNPQ</sequence>
<reference evidence="2 3" key="1">
    <citation type="submission" date="2023-10" db="EMBL/GenBank/DDBJ databases">
        <title>Genome-Wide Identification Analysis in wild type Solanum Pinnatisectum Reveals Some Genes Defensing Phytophthora Infestans.</title>
        <authorList>
            <person name="Sun C."/>
        </authorList>
    </citation>
    <scope>NUCLEOTIDE SEQUENCE [LARGE SCALE GENOMIC DNA]</scope>
    <source>
        <strain evidence="2">LQN</strain>
        <tissue evidence="2">Leaf</tissue>
    </source>
</reference>
<proteinExistence type="predicted"/>
<dbReference type="AlphaFoldDB" id="A0AAV9MGH3"/>
<dbReference type="SUPFAM" id="SSF81383">
    <property type="entry name" value="F-box domain"/>
    <property type="match status" value="1"/>
</dbReference>
<evidence type="ECO:0000313" key="2">
    <source>
        <dbReference type="EMBL" id="KAK4737063.1"/>
    </source>
</evidence>
<evidence type="ECO:0000313" key="3">
    <source>
        <dbReference type="Proteomes" id="UP001311915"/>
    </source>
</evidence>
<name>A0AAV9MGH3_9SOLN</name>
<keyword evidence="3" id="KW-1185">Reference proteome</keyword>
<dbReference type="EMBL" id="JAWPEI010000001">
    <property type="protein sequence ID" value="KAK4737063.1"/>
    <property type="molecule type" value="Genomic_DNA"/>
</dbReference>
<accession>A0AAV9MGH3</accession>
<evidence type="ECO:0008006" key="4">
    <source>
        <dbReference type="Google" id="ProtNLM"/>
    </source>
</evidence>
<evidence type="ECO:0000256" key="1">
    <source>
        <dbReference type="SAM" id="MobiDB-lite"/>
    </source>
</evidence>
<organism evidence="2 3">
    <name type="scientific">Solanum pinnatisectum</name>
    <name type="common">tansyleaf nightshade</name>
    <dbReference type="NCBI Taxonomy" id="50273"/>
    <lineage>
        <taxon>Eukaryota</taxon>
        <taxon>Viridiplantae</taxon>
        <taxon>Streptophyta</taxon>
        <taxon>Embryophyta</taxon>
        <taxon>Tracheophyta</taxon>
        <taxon>Spermatophyta</taxon>
        <taxon>Magnoliopsida</taxon>
        <taxon>eudicotyledons</taxon>
        <taxon>Gunneridae</taxon>
        <taxon>Pentapetalae</taxon>
        <taxon>asterids</taxon>
        <taxon>lamiids</taxon>
        <taxon>Solanales</taxon>
        <taxon>Solanaceae</taxon>
        <taxon>Solanoideae</taxon>
        <taxon>Solaneae</taxon>
        <taxon>Solanum</taxon>
    </lineage>
</organism>
<feature type="region of interest" description="Disordered" evidence="1">
    <location>
        <begin position="1"/>
        <end position="27"/>
    </location>
</feature>
<dbReference type="Proteomes" id="UP001311915">
    <property type="component" value="Unassembled WGS sequence"/>
</dbReference>
<comment type="caution">
    <text evidence="2">The sequence shown here is derived from an EMBL/GenBank/DDBJ whole genome shotgun (WGS) entry which is preliminary data.</text>
</comment>